<evidence type="ECO:0000256" key="1">
    <source>
        <dbReference type="ARBA" id="ARBA00007430"/>
    </source>
</evidence>
<dbReference type="PANTHER" id="PTHR43318:SF1">
    <property type="entry name" value="POLYSACCHARIDE BIOSYNTHESIS PROTEIN EPSC-RELATED"/>
    <property type="match status" value="1"/>
</dbReference>
<feature type="transmembrane region" description="Helical" evidence="2">
    <location>
        <begin position="101"/>
        <end position="122"/>
    </location>
</feature>
<evidence type="ECO:0000259" key="3">
    <source>
        <dbReference type="Pfam" id="PF02719"/>
    </source>
</evidence>
<dbReference type="STRING" id="1120920.SAMN03080599_02767"/>
<proteinExistence type="inferred from homology"/>
<gene>
    <name evidence="4" type="ORF">SAMN03080599_02767</name>
</gene>
<feature type="domain" description="Polysaccharide biosynthesis protein CapD-like" evidence="3">
    <location>
        <begin position="282"/>
        <end position="565"/>
    </location>
</feature>
<feature type="transmembrane region" description="Helical" evidence="2">
    <location>
        <begin position="74"/>
        <end position="95"/>
    </location>
</feature>
<dbReference type="CDD" id="cd05237">
    <property type="entry name" value="UDP_invert_4-6DH_SDR_e"/>
    <property type="match status" value="1"/>
</dbReference>
<feature type="transmembrane region" description="Helical" evidence="2">
    <location>
        <begin position="41"/>
        <end position="62"/>
    </location>
</feature>
<keyword evidence="5" id="KW-1185">Reference proteome</keyword>
<dbReference type="EMBL" id="FMWL01000018">
    <property type="protein sequence ID" value="SCZ81385.1"/>
    <property type="molecule type" value="Genomic_DNA"/>
</dbReference>
<evidence type="ECO:0000313" key="5">
    <source>
        <dbReference type="Proteomes" id="UP000199208"/>
    </source>
</evidence>
<dbReference type="InterPro" id="IPR051203">
    <property type="entry name" value="Polysaccharide_Synthase-Rel"/>
</dbReference>
<comment type="similarity">
    <text evidence="1">Belongs to the polysaccharide synthase family.</text>
</comment>
<evidence type="ECO:0000313" key="4">
    <source>
        <dbReference type="EMBL" id="SCZ81385.1"/>
    </source>
</evidence>
<dbReference type="Pfam" id="PF13727">
    <property type="entry name" value="CoA_binding_3"/>
    <property type="match status" value="1"/>
</dbReference>
<reference evidence="4 5" key="1">
    <citation type="submission" date="2016-10" db="EMBL/GenBank/DDBJ databases">
        <authorList>
            <person name="de Groot N.N."/>
        </authorList>
    </citation>
    <scope>NUCLEOTIDE SEQUENCE [LARGE SCALE GENOMIC DNA]</scope>
    <source>
        <strain evidence="4 5">DSM 2784</strain>
    </source>
</reference>
<feature type="transmembrane region" description="Helical" evidence="2">
    <location>
        <begin position="7"/>
        <end position="29"/>
    </location>
</feature>
<dbReference type="RefSeq" id="WP_092592480.1">
    <property type="nucleotide sequence ID" value="NZ_FMWL01000018.1"/>
</dbReference>
<dbReference type="Proteomes" id="UP000199208">
    <property type="component" value="Unassembled WGS sequence"/>
</dbReference>
<keyword evidence="2" id="KW-0812">Transmembrane</keyword>
<dbReference type="AlphaFoldDB" id="A0A1G5S4U6"/>
<dbReference type="InterPro" id="IPR036291">
    <property type="entry name" value="NAD(P)-bd_dom_sf"/>
</dbReference>
<dbReference type="Pfam" id="PF02719">
    <property type="entry name" value="Polysacc_synt_2"/>
    <property type="match status" value="1"/>
</dbReference>
<name>A0A1G5S4U6_9FIRM</name>
<sequence length="636" mass="70986">MRTTRKLSIMLLDIGFLFASMLAAIVLKADFERLFHLFENAPHFILLMIGIKLVFLKLLMLYDSLWEHASVDELIRIAVFGALSHFTVVALDLYMDGEFSYKSLLLISFFDVVLIGGFRMSYRVLRRLMSRASNITQSYKSVLIIGAGHTGGMTARHLLSEPQRLGYPKAFIDDDPLKEGTLVSGIKVLGNRYDILSVVKRQKIDEIILAIPTVPMQDRREILSECKRTGVKVKTVPSLEEMMVDNVDLKKIRDVEIEDLLGRDEVNLDMAGIKDYLEGKTVLVTGGGGSIGSELCRQILRFAPKKLIILDINENAVYDLSNELKARGLAGVDLDTVITSVRDRKELQRAFQTLKPQVVFHAAAHKHVPLMERSPQEAIKNNVFGTMNLVDAALKNDVERFVLISTDKAVNPTSVMGVSKRIAEMIVQSVESNKTIFTAVRFGNVLGSNGSVIPLFKKQIQAGGPVTVTHKDMVRYFMTIPEASRLVLQAGGLAKGGDVFVLDMGEPVRILNLAEDLIRLSGLEPYKDIEIEFTGLRPGEKLFEELLTSEESVESKTKHEKIFVGKPGRVEYAILLKRLVLLKELAEGGDQEALLEMLASLVTSYQRDNREINKAFLENGCTALIKEMKSRKLAMS</sequence>
<dbReference type="InterPro" id="IPR003869">
    <property type="entry name" value="Polysac_CapD-like"/>
</dbReference>
<protein>
    <submittedName>
        <fullName evidence="4">NDP-sugar epimerase, includes UDP-GlcNAc-inverting 4,6-dehydratase FlaA1 and capsular polysaccharide biosynthesis protein EpsC</fullName>
    </submittedName>
</protein>
<evidence type="ECO:0000256" key="2">
    <source>
        <dbReference type="SAM" id="Phobius"/>
    </source>
</evidence>
<organism evidence="4 5">
    <name type="scientific">Acidaminobacter hydrogenoformans DSM 2784</name>
    <dbReference type="NCBI Taxonomy" id="1120920"/>
    <lineage>
        <taxon>Bacteria</taxon>
        <taxon>Bacillati</taxon>
        <taxon>Bacillota</taxon>
        <taxon>Clostridia</taxon>
        <taxon>Peptostreptococcales</taxon>
        <taxon>Acidaminobacteraceae</taxon>
        <taxon>Acidaminobacter</taxon>
    </lineage>
</organism>
<keyword evidence="2" id="KW-1133">Transmembrane helix</keyword>
<keyword evidence="2" id="KW-0472">Membrane</keyword>
<dbReference type="SUPFAM" id="SSF51735">
    <property type="entry name" value="NAD(P)-binding Rossmann-fold domains"/>
    <property type="match status" value="2"/>
</dbReference>
<accession>A0A1G5S4U6</accession>
<dbReference type="Gene3D" id="3.40.50.720">
    <property type="entry name" value="NAD(P)-binding Rossmann-like Domain"/>
    <property type="match status" value="2"/>
</dbReference>
<dbReference type="OrthoDB" id="9803111at2"/>
<dbReference type="PANTHER" id="PTHR43318">
    <property type="entry name" value="UDP-N-ACETYLGLUCOSAMINE 4,6-DEHYDRATASE"/>
    <property type="match status" value="1"/>
</dbReference>